<evidence type="ECO:0000313" key="2">
    <source>
        <dbReference type="EMBL" id="WDE00966.1"/>
    </source>
</evidence>
<dbReference type="CDD" id="cd00761">
    <property type="entry name" value="Glyco_tranf_GTA_type"/>
    <property type="match status" value="1"/>
</dbReference>
<dbReference type="InterPro" id="IPR001173">
    <property type="entry name" value="Glyco_trans_2-like"/>
</dbReference>
<dbReference type="Gene3D" id="3.90.550.10">
    <property type="entry name" value="Spore Coat Polysaccharide Biosynthesis Protein SpsA, Chain A"/>
    <property type="match status" value="1"/>
</dbReference>
<dbReference type="Proteomes" id="UP000032568">
    <property type="component" value="Chromosome"/>
</dbReference>
<organism evidence="2 3">
    <name type="scientific">Thalassomonas actiniarum</name>
    <dbReference type="NCBI Taxonomy" id="485447"/>
    <lineage>
        <taxon>Bacteria</taxon>
        <taxon>Pseudomonadati</taxon>
        <taxon>Pseudomonadota</taxon>
        <taxon>Gammaproteobacteria</taxon>
        <taxon>Alteromonadales</taxon>
        <taxon>Colwelliaceae</taxon>
        <taxon>Thalassomonas</taxon>
    </lineage>
</organism>
<feature type="domain" description="Glycosyltransferase 2-like" evidence="1">
    <location>
        <begin position="24"/>
        <end position="160"/>
    </location>
</feature>
<proteinExistence type="predicted"/>
<dbReference type="SUPFAM" id="SSF53448">
    <property type="entry name" value="Nucleotide-diphospho-sugar transferases"/>
    <property type="match status" value="1"/>
</dbReference>
<keyword evidence="3" id="KW-1185">Reference proteome</keyword>
<protein>
    <submittedName>
        <fullName evidence="2">Glycosyltransferase family 2 protein</fullName>
    </submittedName>
</protein>
<dbReference type="Pfam" id="PF00535">
    <property type="entry name" value="Glycos_transf_2"/>
    <property type="match status" value="1"/>
</dbReference>
<dbReference type="PANTHER" id="PTHR43685">
    <property type="entry name" value="GLYCOSYLTRANSFERASE"/>
    <property type="match status" value="1"/>
</dbReference>
<dbReference type="EMBL" id="CP059735">
    <property type="protein sequence ID" value="WDE00966.1"/>
    <property type="molecule type" value="Genomic_DNA"/>
</dbReference>
<accession>A0AAE9YTT3</accession>
<sequence>MPRYGGSTQGTITAGVINNMKILSVLIAAFDAKNWLADCLDSVFSQELPPGWQIQVLLGVDGCDETLKCACAFNYPELTIIHLTKNQGTYVTFNTLMRYAKGELICRFDADDVMKPGYFTEQIPLLETRYDVTRTWSIYSDEALQPTSHVLAHKFYHPEGGLNRRPADGQFIARREVMETLGGFRAWRCGADTEFFKRSRIAGYRTGVVEQFLYLRRIHKNSLTAHPDTNFSSSLRLSLEKKVKDFEQQYRKGQLSLKVEAEYANAHVVL</sequence>
<dbReference type="InterPro" id="IPR050834">
    <property type="entry name" value="Glycosyltransf_2"/>
</dbReference>
<reference evidence="2 3" key="1">
    <citation type="journal article" date="2015" name="Genome Announc.">
        <title>Draft Genome Sequences of Marine Isolates of Thalassomonas viridans and Thalassomonas actiniarum.</title>
        <authorList>
            <person name="Olonade I."/>
            <person name="van Zyl L.J."/>
            <person name="Trindade M."/>
        </authorList>
    </citation>
    <scope>NUCLEOTIDE SEQUENCE [LARGE SCALE GENOMIC DNA]</scope>
    <source>
        <strain evidence="2 3">A5K-106</strain>
    </source>
</reference>
<dbReference type="PANTHER" id="PTHR43685:SF2">
    <property type="entry name" value="GLYCOSYLTRANSFERASE 2-LIKE DOMAIN-CONTAINING PROTEIN"/>
    <property type="match status" value="1"/>
</dbReference>
<dbReference type="AlphaFoldDB" id="A0AAE9YTT3"/>
<name>A0AAE9YTT3_9GAMM</name>
<gene>
    <name evidence="2" type="ORF">SG35_010235</name>
</gene>
<dbReference type="InterPro" id="IPR029044">
    <property type="entry name" value="Nucleotide-diphossugar_trans"/>
</dbReference>
<evidence type="ECO:0000259" key="1">
    <source>
        <dbReference type="Pfam" id="PF00535"/>
    </source>
</evidence>
<dbReference type="KEGG" id="tact:SG35_010235"/>
<evidence type="ECO:0000313" key="3">
    <source>
        <dbReference type="Proteomes" id="UP000032568"/>
    </source>
</evidence>
<reference evidence="2 3" key="2">
    <citation type="journal article" date="2022" name="Mar. Drugs">
        <title>Bioassay-Guided Fractionation Leads to the Detection of Cholic Acid Generated by the Rare Thalassomonas sp.</title>
        <authorList>
            <person name="Pheiffer F."/>
            <person name="Schneider Y.K."/>
            <person name="Hansen E.H."/>
            <person name="Andersen J.H."/>
            <person name="Isaksson J."/>
            <person name="Busche T."/>
            <person name="R C."/>
            <person name="Kalinowski J."/>
            <person name="Zyl L.V."/>
            <person name="Trindade M."/>
        </authorList>
    </citation>
    <scope>NUCLEOTIDE SEQUENCE [LARGE SCALE GENOMIC DNA]</scope>
    <source>
        <strain evidence="2 3">A5K-106</strain>
    </source>
</reference>